<accession>A0A9X2IHP6</accession>
<dbReference type="NCBIfam" id="TIGR01509">
    <property type="entry name" value="HAD-SF-IA-v3"/>
    <property type="match status" value="1"/>
</dbReference>
<dbReference type="SFLD" id="SFLDS00003">
    <property type="entry name" value="Haloacid_Dehalogenase"/>
    <property type="match status" value="1"/>
</dbReference>
<dbReference type="PANTHER" id="PTHR43611:SF3">
    <property type="entry name" value="FLAVIN MONONUCLEOTIDE HYDROLASE 1, CHLOROPLATIC"/>
    <property type="match status" value="1"/>
</dbReference>
<dbReference type="PANTHER" id="PTHR43611">
    <property type="entry name" value="ALPHA-D-GLUCOSE 1-PHOSPHATE PHOSPHATASE"/>
    <property type="match status" value="1"/>
</dbReference>
<comment type="caution">
    <text evidence="1">The sequence shown here is derived from an EMBL/GenBank/DDBJ whole genome shotgun (WGS) entry which is preliminary data.</text>
</comment>
<dbReference type="InterPro" id="IPR006439">
    <property type="entry name" value="HAD-SF_hydro_IA"/>
</dbReference>
<dbReference type="InterPro" id="IPR023214">
    <property type="entry name" value="HAD_sf"/>
</dbReference>
<evidence type="ECO:0000313" key="2">
    <source>
        <dbReference type="Proteomes" id="UP001139485"/>
    </source>
</evidence>
<dbReference type="SUPFAM" id="SSF56784">
    <property type="entry name" value="HAD-like"/>
    <property type="match status" value="1"/>
</dbReference>
<dbReference type="RefSeq" id="WP_250828968.1">
    <property type="nucleotide sequence ID" value="NZ_JAMOIL010000051.1"/>
</dbReference>
<dbReference type="SFLD" id="SFLDG01129">
    <property type="entry name" value="C1.5:_HAD__Beta-PGM__Phosphata"/>
    <property type="match status" value="1"/>
</dbReference>
<keyword evidence="1" id="KW-0378">Hydrolase</keyword>
<dbReference type="EMBL" id="JAMOIL010000051">
    <property type="protein sequence ID" value="MCM0622809.1"/>
    <property type="molecule type" value="Genomic_DNA"/>
</dbReference>
<dbReference type="AlphaFoldDB" id="A0A9X2IHP6"/>
<dbReference type="PRINTS" id="PR00413">
    <property type="entry name" value="HADHALOGNASE"/>
</dbReference>
<dbReference type="Proteomes" id="UP001139485">
    <property type="component" value="Unassembled WGS sequence"/>
</dbReference>
<keyword evidence="2" id="KW-1185">Reference proteome</keyword>
<name>A0A9X2IHP6_9ACTN</name>
<dbReference type="GO" id="GO:0016787">
    <property type="term" value="F:hydrolase activity"/>
    <property type="evidence" value="ECO:0007669"/>
    <property type="project" value="UniProtKB-KW"/>
</dbReference>
<dbReference type="Pfam" id="PF00702">
    <property type="entry name" value="Hydrolase"/>
    <property type="match status" value="1"/>
</dbReference>
<evidence type="ECO:0000313" key="1">
    <source>
        <dbReference type="EMBL" id="MCM0622809.1"/>
    </source>
</evidence>
<gene>
    <name evidence="1" type="ORF">M8330_21195</name>
</gene>
<dbReference type="InterPro" id="IPR036412">
    <property type="entry name" value="HAD-like_sf"/>
</dbReference>
<organism evidence="1 2">
    <name type="scientific">Nocardioides bruguierae</name>
    <dbReference type="NCBI Taxonomy" id="2945102"/>
    <lineage>
        <taxon>Bacteria</taxon>
        <taxon>Bacillati</taxon>
        <taxon>Actinomycetota</taxon>
        <taxon>Actinomycetes</taxon>
        <taxon>Propionibacteriales</taxon>
        <taxon>Nocardioidaceae</taxon>
        <taxon>Nocardioides</taxon>
    </lineage>
</organism>
<reference evidence="1" key="1">
    <citation type="submission" date="2022-05" db="EMBL/GenBank/DDBJ databases">
        <authorList>
            <person name="Tuo L."/>
        </authorList>
    </citation>
    <scope>NUCLEOTIDE SEQUENCE</scope>
    <source>
        <strain evidence="1">BSK12Z-4</strain>
    </source>
</reference>
<sequence length="213" mass="23576">MDAVLGPQSTAPVRHVLFDADGVLQVVPGGWYVAMEPYLGDRAREFLHKTWKDELPTLAGEGDYLPMLATALLEYGVTAPVEDVYRDVWHRIELIEESFALIETLRRNGYGVHLGTNQEQHRGGHMRSALGYDAIFDTSCYSYDLGFAKPDPAFFTEAARRIGVDPGAILFIDDSIKNVEGARDAGMVAVHWDVDQGHDCLIDVLVEHDVAAC</sequence>
<proteinExistence type="predicted"/>
<protein>
    <submittedName>
        <fullName evidence="1">HAD-IA family hydrolase</fullName>
    </submittedName>
</protein>
<dbReference type="Gene3D" id="3.40.50.1000">
    <property type="entry name" value="HAD superfamily/HAD-like"/>
    <property type="match status" value="1"/>
</dbReference>